<comment type="caution">
    <text evidence="1">The sequence shown here is derived from an EMBL/GenBank/DDBJ whole genome shotgun (WGS) entry which is preliminary data.</text>
</comment>
<dbReference type="AlphaFoldDB" id="A0A8T0YUU9"/>
<sequence>MSMLEYIQRARHLISCITTHPVDMATQVHVFTSGMNAGYQRLFLTRKTPSTLEEAFAIALREDYSVTASQAFDASRVRVPEPEPEPMEIDAIQQFDGRRGATPSLVLGRLERESQICLHGRHDREAGSVGNEFAERPFLRLPRQLGEQEARTRELGRQLPSLNCDAHFTEPPVQVKATVAFAAVARDIELNDVGLVRGRCGSRHPPTKVGEFTRHELLGGQELLSFRTGSEKRLDDGFTGRRGEAV</sequence>
<dbReference type="EMBL" id="RCMI01000465">
    <property type="protein sequence ID" value="KAG2909581.1"/>
    <property type="molecule type" value="Genomic_DNA"/>
</dbReference>
<dbReference type="Proteomes" id="UP000760860">
    <property type="component" value="Unassembled WGS sequence"/>
</dbReference>
<evidence type="ECO:0000313" key="6">
    <source>
        <dbReference type="Proteomes" id="UP000735874"/>
    </source>
</evidence>
<dbReference type="Proteomes" id="UP000697107">
    <property type="component" value="Unassembled WGS sequence"/>
</dbReference>
<dbReference type="EMBL" id="RCMV01001016">
    <property type="protein sequence ID" value="KAG3210968.1"/>
    <property type="molecule type" value="Genomic_DNA"/>
</dbReference>
<reference evidence="1" key="1">
    <citation type="submission" date="2018-10" db="EMBL/GenBank/DDBJ databases">
        <title>Effector identification in a new, highly contiguous assembly of the strawberry crown rot pathogen Phytophthora cactorum.</title>
        <authorList>
            <person name="Armitage A.D."/>
            <person name="Nellist C.F."/>
            <person name="Bates H."/>
            <person name="Vickerstaff R.J."/>
            <person name="Harrison R.J."/>
        </authorList>
    </citation>
    <scope>NUCLEOTIDE SEQUENCE</scope>
    <source>
        <strain evidence="1">15-7</strain>
        <strain evidence="2">4032</strain>
        <strain evidence="3">4040</strain>
        <strain evidence="4">P415</strain>
        <strain evidence="5">P421</strain>
    </source>
</reference>
<accession>A0A8T0YUU9</accession>
<dbReference type="Proteomes" id="UP000736787">
    <property type="component" value="Unassembled WGS sequence"/>
</dbReference>
<name>A0A8T0YUU9_9STRA</name>
<evidence type="ECO:0000313" key="5">
    <source>
        <dbReference type="EMBL" id="KAG3210968.1"/>
    </source>
</evidence>
<dbReference type="Proteomes" id="UP000735874">
    <property type="component" value="Unassembled WGS sequence"/>
</dbReference>
<dbReference type="EMBL" id="RCML01000172">
    <property type="protein sequence ID" value="KAG2987408.1"/>
    <property type="molecule type" value="Genomic_DNA"/>
</dbReference>
<dbReference type="EMBL" id="RCMG01000483">
    <property type="protein sequence ID" value="KAG2853410.1"/>
    <property type="molecule type" value="Genomic_DNA"/>
</dbReference>
<evidence type="ECO:0000313" key="4">
    <source>
        <dbReference type="EMBL" id="KAG2987408.1"/>
    </source>
</evidence>
<dbReference type="VEuPathDB" id="FungiDB:PC110_g20545"/>
<dbReference type="Proteomes" id="UP000774804">
    <property type="component" value="Unassembled WGS sequence"/>
</dbReference>
<evidence type="ECO:0000313" key="3">
    <source>
        <dbReference type="EMBL" id="KAG2945354.1"/>
    </source>
</evidence>
<gene>
    <name evidence="1" type="ORF">PC113_g14197</name>
    <name evidence="2" type="ORF">PC115_g13209</name>
    <name evidence="3" type="ORF">PC117_g8516</name>
    <name evidence="4" type="ORF">PC118_g7280</name>
    <name evidence="5" type="ORF">PC129_g18049</name>
</gene>
<proteinExistence type="predicted"/>
<dbReference type="EMBL" id="RCMK01000185">
    <property type="protein sequence ID" value="KAG2945354.1"/>
    <property type="molecule type" value="Genomic_DNA"/>
</dbReference>
<evidence type="ECO:0000313" key="1">
    <source>
        <dbReference type="EMBL" id="KAG2853410.1"/>
    </source>
</evidence>
<protein>
    <submittedName>
        <fullName evidence="1">Uncharacterized protein</fullName>
    </submittedName>
</protein>
<evidence type="ECO:0000313" key="2">
    <source>
        <dbReference type="EMBL" id="KAG2909581.1"/>
    </source>
</evidence>
<organism evidence="1 6">
    <name type="scientific">Phytophthora cactorum</name>
    <dbReference type="NCBI Taxonomy" id="29920"/>
    <lineage>
        <taxon>Eukaryota</taxon>
        <taxon>Sar</taxon>
        <taxon>Stramenopiles</taxon>
        <taxon>Oomycota</taxon>
        <taxon>Peronosporomycetes</taxon>
        <taxon>Peronosporales</taxon>
        <taxon>Peronosporaceae</taxon>
        <taxon>Phytophthora</taxon>
    </lineage>
</organism>